<dbReference type="RefSeq" id="WP_158192319.1">
    <property type="nucleotide sequence ID" value="NZ_CP046908.1"/>
</dbReference>
<evidence type="ECO:0000313" key="2">
    <source>
        <dbReference type="EMBL" id="QGZ33298.1"/>
    </source>
</evidence>
<gene>
    <name evidence="2" type="ORF">GH266_01520</name>
</gene>
<keyword evidence="1" id="KW-0472">Membrane</keyword>
<dbReference type="AlphaFoldDB" id="A0A857C363"/>
<reference evidence="2 3" key="1">
    <citation type="submission" date="2019-12" db="EMBL/GenBank/DDBJ databases">
        <title>The genome of Stappia indica PHM037.</title>
        <authorList>
            <person name="Kacar D."/>
            <person name="Galan B."/>
            <person name="Canedo L."/>
            <person name="Rodriguez P."/>
            <person name="de la Calle F."/>
            <person name="Garcia J.L."/>
        </authorList>
    </citation>
    <scope>NUCLEOTIDE SEQUENCE [LARGE SCALE GENOMIC DNA]</scope>
    <source>
        <strain evidence="2 3">PHM037</strain>
    </source>
</reference>
<evidence type="ECO:0000256" key="1">
    <source>
        <dbReference type="SAM" id="Phobius"/>
    </source>
</evidence>
<evidence type="ECO:0000313" key="3">
    <source>
        <dbReference type="Proteomes" id="UP000435648"/>
    </source>
</evidence>
<proteinExistence type="predicted"/>
<name>A0A857C363_9HYPH</name>
<dbReference type="Pfam" id="PF04367">
    <property type="entry name" value="DUF502"/>
    <property type="match status" value="1"/>
</dbReference>
<organism evidence="2 3">
    <name type="scientific">Stappia indica</name>
    <dbReference type="NCBI Taxonomy" id="538381"/>
    <lineage>
        <taxon>Bacteria</taxon>
        <taxon>Pseudomonadati</taxon>
        <taxon>Pseudomonadota</taxon>
        <taxon>Alphaproteobacteria</taxon>
        <taxon>Hyphomicrobiales</taxon>
        <taxon>Stappiaceae</taxon>
        <taxon>Stappia</taxon>
    </lineage>
</organism>
<sequence length="223" mass="24284">MTRLRNYFLTGLIIAGPLGITAYLTWSIVQWVDGWIKPLIPQVYNPDTYLPLPVPGVGLIVAFLALVVIGFLTANIAGKTLVSYGELLLGRMPVVRNLYSGLKQIFETVLAERSNSFKKAAIIQYPRPGLWAIVFIATDARGEVAHRLDKEGANVTAVFLPTTPNPTSGFLLYVPKNEIIELDMTVEEAAKLVISAGLVSPEYDKLASAQLQKNEDEATASPG</sequence>
<dbReference type="KEGG" id="siw:GH266_01520"/>
<feature type="transmembrane region" description="Helical" evidence="1">
    <location>
        <begin position="7"/>
        <end position="32"/>
    </location>
</feature>
<dbReference type="InterPro" id="IPR007462">
    <property type="entry name" value="COV1-like"/>
</dbReference>
<feature type="transmembrane region" description="Helical" evidence="1">
    <location>
        <begin position="52"/>
        <end position="74"/>
    </location>
</feature>
<keyword evidence="1" id="KW-0812">Transmembrane</keyword>
<dbReference type="PANTHER" id="PTHR31876">
    <property type="entry name" value="COV-LIKE PROTEIN 1"/>
    <property type="match status" value="1"/>
</dbReference>
<dbReference type="PANTHER" id="PTHR31876:SF26">
    <property type="entry name" value="PROTEIN LIKE COV 2"/>
    <property type="match status" value="1"/>
</dbReference>
<accession>A0A857C363</accession>
<dbReference type="Proteomes" id="UP000435648">
    <property type="component" value="Chromosome"/>
</dbReference>
<dbReference type="EMBL" id="CP046908">
    <property type="protein sequence ID" value="QGZ33298.1"/>
    <property type="molecule type" value="Genomic_DNA"/>
</dbReference>
<protein>
    <submittedName>
        <fullName evidence="2">DUF502 domain-containing protein</fullName>
    </submittedName>
</protein>
<keyword evidence="1" id="KW-1133">Transmembrane helix</keyword>
<dbReference type="OrthoDB" id="9780267at2"/>